<protein>
    <recommendedName>
        <fullName evidence="6">Apple domain-containing protein</fullName>
    </recommendedName>
</protein>
<keyword evidence="3" id="KW-1015">Disulfide bond</keyword>
<dbReference type="Proteomes" id="UP001188597">
    <property type="component" value="Unassembled WGS sequence"/>
</dbReference>
<keyword evidence="5" id="KW-0812">Transmembrane</keyword>
<dbReference type="SMART" id="SM00473">
    <property type="entry name" value="PAN_AP"/>
    <property type="match status" value="1"/>
</dbReference>
<evidence type="ECO:0000313" key="7">
    <source>
        <dbReference type="EMBL" id="KAK3019223.1"/>
    </source>
</evidence>
<evidence type="ECO:0000259" key="6">
    <source>
        <dbReference type="PROSITE" id="PS50948"/>
    </source>
</evidence>
<dbReference type="Pfam" id="PF08276">
    <property type="entry name" value="PAN_2"/>
    <property type="match status" value="1"/>
</dbReference>
<dbReference type="Gene3D" id="3.50.4.10">
    <property type="entry name" value="Hepatocyte Growth Factor"/>
    <property type="match status" value="1"/>
</dbReference>
<keyword evidence="5" id="KW-0472">Membrane</keyword>
<keyword evidence="5" id="KW-1133">Transmembrane helix</keyword>
<dbReference type="AlphaFoldDB" id="A0AA88W4G9"/>
<dbReference type="InterPro" id="IPR000858">
    <property type="entry name" value="S_locus_glycoprot_dom"/>
</dbReference>
<dbReference type="InterPro" id="IPR003609">
    <property type="entry name" value="Pan_app"/>
</dbReference>
<dbReference type="PROSITE" id="PS50948">
    <property type="entry name" value="PAN"/>
    <property type="match status" value="1"/>
</dbReference>
<evidence type="ECO:0000256" key="2">
    <source>
        <dbReference type="ARBA" id="ARBA00022729"/>
    </source>
</evidence>
<dbReference type="PANTHER" id="PTHR32444">
    <property type="entry name" value="BULB-TYPE LECTIN DOMAIN-CONTAINING PROTEIN"/>
    <property type="match status" value="1"/>
</dbReference>
<dbReference type="Pfam" id="PF00954">
    <property type="entry name" value="S_locus_glycop"/>
    <property type="match status" value="1"/>
</dbReference>
<dbReference type="Pfam" id="PF11883">
    <property type="entry name" value="DUF3403"/>
    <property type="match status" value="1"/>
</dbReference>
<keyword evidence="4" id="KW-0675">Receptor</keyword>
<gene>
    <name evidence="7" type="ORF">RJ639_003806</name>
</gene>
<accession>A0AA88W4G9</accession>
<reference evidence="7" key="1">
    <citation type="submission" date="2022-12" db="EMBL/GenBank/DDBJ databases">
        <title>Draft genome assemblies for two species of Escallonia (Escalloniales).</title>
        <authorList>
            <person name="Chanderbali A."/>
            <person name="Dervinis C."/>
            <person name="Anghel I."/>
            <person name="Soltis D."/>
            <person name="Soltis P."/>
            <person name="Zapata F."/>
        </authorList>
    </citation>
    <scope>NUCLEOTIDE SEQUENCE</scope>
    <source>
        <strain evidence="7">UCBG64.0493</strain>
        <tissue evidence="7">Leaf</tissue>
    </source>
</reference>
<dbReference type="GO" id="GO:0004674">
    <property type="term" value="F:protein serine/threonine kinase activity"/>
    <property type="evidence" value="ECO:0007669"/>
    <property type="project" value="InterPro"/>
</dbReference>
<evidence type="ECO:0000256" key="4">
    <source>
        <dbReference type="ARBA" id="ARBA00023170"/>
    </source>
</evidence>
<dbReference type="FunFam" id="3.50.4.10:FF:000002">
    <property type="entry name" value="G-type lectin S-receptor-like serine/threonine-protein kinase"/>
    <property type="match status" value="1"/>
</dbReference>
<sequence>MRKGSIEQYRTGPWNGVWFSGAPNLSSNTIFSFRLVFNDKEVYYTYDVLNSSVISRLMLSQNGVLQRWTWPVGRSQARVPYLTAPTDNCDSYALCGAYGTCNIGDSPQCRCLNKFAPKNSDAWANTDWSNGCIRKTPLACYNNGSDGFLKYSNVKLPDTRNSLFNVRMTLEECQKVCSNNCSCMAYANLDIRDGGSGCLLWFGVLIDIRDFPEGAGQDIYVRMASSDAEIGKFNFLPSIIGLCSCYTIRIKEKSVILFLCSYFVSLLDSEAAIPSAKIHNLVGTKTFRGPKSSSNRKKGVAMKVSLPLSVGMLLLGLILTLYVRKRKKNELLLKREGSFIANLQAWRLHQEDRSRELVDPTAELGKSSYLLEAMRSVQLGLLCVQKYPEDRPSMSSVVLMLGSDGGLPSPKQPGFFTERGTVVEKSESHTKSSNNDYTITLLDAR</sequence>
<evidence type="ECO:0000313" key="8">
    <source>
        <dbReference type="Proteomes" id="UP001188597"/>
    </source>
</evidence>
<evidence type="ECO:0000256" key="1">
    <source>
        <dbReference type="ARBA" id="ARBA00022553"/>
    </source>
</evidence>
<dbReference type="CDD" id="cd01098">
    <property type="entry name" value="PAN_AP_plant"/>
    <property type="match status" value="1"/>
</dbReference>
<dbReference type="EMBL" id="JAVXUP010000890">
    <property type="protein sequence ID" value="KAK3019223.1"/>
    <property type="molecule type" value="Genomic_DNA"/>
</dbReference>
<organism evidence="7 8">
    <name type="scientific">Escallonia herrerae</name>
    <dbReference type="NCBI Taxonomy" id="1293975"/>
    <lineage>
        <taxon>Eukaryota</taxon>
        <taxon>Viridiplantae</taxon>
        <taxon>Streptophyta</taxon>
        <taxon>Embryophyta</taxon>
        <taxon>Tracheophyta</taxon>
        <taxon>Spermatophyta</taxon>
        <taxon>Magnoliopsida</taxon>
        <taxon>eudicotyledons</taxon>
        <taxon>Gunneridae</taxon>
        <taxon>Pentapetalae</taxon>
        <taxon>asterids</taxon>
        <taxon>campanulids</taxon>
        <taxon>Escalloniales</taxon>
        <taxon>Escalloniaceae</taxon>
        <taxon>Escallonia</taxon>
    </lineage>
</organism>
<evidence type="ECO:0000256" key="3">
    <source>
        <dbReference type="ARBA" id="ARBA00023157"/>
    </source>
</evidence>
<feature type="transmembrane region" description="Helical" evidence="5">
    <location>
        <begin position="304"/>
        <end position="323"/>
    </location>
</feature>
<dbReference type="GO" id="GO:0048544">
    <property type="term" value="P:recognition of pollen"/>
    <property type="evidence" value="ECO:0007669"/>
    <property type="project" value="InterPro"/>
</dbReference>
<feature type="domain" description="Apple" evidence="6">
    <location>
        <begin position="140"/>
        <end position="224"/>
    </location>
</feature>
<dbReference type="PANTHER" id="PTHR32444:SF183">
    <property type="entry name" value="APPLE DOMAIN-CONTAINING PROTEIN"/>
    <property type="match status" value="1"/>
</dbReference>
<keyword evidence="8" id="KW-1185">Reference proteome</keyword>
<comment type="caution">
    <text evidence="7">The sequence shown here is derived from an EMBL/GenBank/DDBJ whole genome shotgun (WGS) entry which is preliminary data.</text>
</comment>
<proteinExistence type="predicted"/>
<dbReference type="Gene3D" id="1.10.510.10">
    <property type="entry name" value="Transferase(Phosphotransferase) domain 1"/>
    <property type="match status" value="1"/>
</dbReference>
<dbReference type="InterPro" id="IPR021820">
    <property type="entry name" value="S-locus_recpt_kinase_C"/>
</dbReference>
<keyword evidence="1" id="KW-0597">Phosphoprotein</keyword>
<name>A0AA88W4G9_9ASTE</name>
<evidence type="ECO:0000256" key="5">
    <source>
        <dbReference type="SAM" id="Phobius"/>
    </source>
</evidence>
<keyword evidence="2" id="KW-0732">Signal</keyword>